<protein>
    <submittedName>
        <fullName evidence="2">Uncharacterized protein</fullName>
    </submittedName>
</protein>
<keyword evidence="3" id="KW-1185">Reference proteome</keyword>
<dbReference type="OrthoDB" id="10450960at2759"/>
<evidence type="ECO:0000313" key="3">
    <source>
        <dbReference type="Proteomes" id="UP000235371"/>
    </source>
</evidence>
<dbReference type="Proteomes" id="UP000235371">
    <property type="component" value="Unassembled WGS sequence"/>
</dbReference>
<sequence length="175" mass="19980">MDHNQGFIIPPWGTGDEYFNPDWNLLPVSYHDFPINPPDYTVDSNTPEASPSSDSRSDSRSDTPLETNQNPTSKRRQRSESSQRDALVRPRKTRKLKAPQETAKVRKKGACLMCKRKRKEVSFCQDGDHPDGPCRPCLERADKITFIPGLLRPLCWRPNIGGTEVFRRGRLAQMI</sequence>
<dbReference type="RefSeq" id="XP_024734305.1">
    <property type="nucleotide sequence ID" value="XM_024875269.1"/>
</dbReference>
<feature type="region of interest" description="Disordered" evidence="1">
    <location>
        <begin position="37"/>
        <end position="102"/>
    </location>
</feature>
<reference evidence="2 3" key="1">
    <citation type="submission" date="2016-04" db="EMBL/GenBank/DDBJ databases">
        <title>A degradative enzymes factory behind the ericoid mycorrhizal symbiosis.</title>
        <authorList>
            <consortium name="DOE Joint Genome Institute"/>
            <person name="Martino E."/>
            <person name="Morin E."/>
            <person name="Grelet G."/>
            <person name="Kuo A."/>
            <person name="Kohler A."/>
            <person name="Daghino S."/>
            <person name="Barry K."/>
            <person name="Choi C."/>
            <person name="Cichocki N."/>
            <person name="Clum A."/>
            <person name="Copeland A."/>
            <person name="Hainaut M."/>
            <person name="Haridas S."/>
            <person name="Labutti K."/>
            <person name="Lindquist E."/>
            <person name="Lipzen A."/>
            <person name="Khouja H.-R."/>
            <person name="Murat C."/>
            <person name="Ohm R."/>
            <person name="Olson A."/>
            <person name="Spatafora J."/>
            <person name="Veneault-Fourrey C."/>
            <person name="Henrissat B."/>
            <person name="Grigoriev I."/>
            <person name="Martin F."/>
            <person name="Perotto S."/>
        </authorList>
    </citation>
    <scope>NUCLEOTIDE SEQUENCE [LARGE SCALE GENOMIC DNA]</scope>
    <source>
        <strain evidence="2 3">E</strain>
    </source>
</reference>
<feature type="compositionally biased region" description="Basic and acidic residues" evidence="1">
    <location>
        <begin position="78"/>
        <end position="88"/>
    </location>
</feature>
<organism evidence="2 3">
    <name type="scientific">Hyaloscypha bicolor E</name>
    <dbReference type="NCBI Taxonomy" id="1095630"/>
    <lineage>
        <taxon>Eukaryota</taxon>
        <taxon>Fungi</taxon>
        <taxon>Dikarya</taxon>
        <taxon>Ascomycota</taxon>
        <taxon>Pezizomycotina</taxon>
        <taxon>Leotiomycetes</taxon>
        <taxon>Helotiales</taxon>
        <taxon>Hyaloscyphaceae</taxon>
        <taxon>Hyaloscypha</taxon>
        <taxon>Hyaloscypha bicolor</taxon>
    </lineage>
</organism>
<dbReference type="GeneID" id="36583349"/>
<proteinExistence type="predicted"/>
<gene>
    <name evidence="2" type="ORF">K444DRAFT_53521</name>
</gene>
<evidence type="ECO:0000313" key="2">
    <source>
        <dbReference type="EMBL" id="PMD57401.1"/>
    </source>
</evidence>
<dbReference type="AlphaFoldDB" id="A0A2J6T2Z1"/>
<name>A0A2J6T2Z1_9HELO</name>
<dbReference type="EMBL" id="KZ613847">
    <property type="protein sequence ID" value="PMD57401.1"/>
    <property type="molecule type" value="Genomic_DNA"/>
</dbReference>
<dbReference type="InParanoid" id="A0A2J6T2Z1"/>
<evidence type="ECO:0000256" key="1">
    <source>
        <dbReference type="SAM" id="MobiDB-lite"/>
    </source>
</evidence>
<accession>A0A2J6T2Z1</accession>